<evidence type="ECO:0000256" key="1">
    <source>
        <dbReference type="SAM" id="Phobius"/>
    </source>
</evidence>
<dbReference type="EMBL" id="JBHZPY010000003">
    <property type="protein sequence ID" value="MFE3870532.1"/>
    <property type="molecule type" value="Genomic_DNA"/>
</dbReference>
<dbReference type="RefSeq" id="WP_379850430.1">
    <property type="nucleotide sequence ID" value="NZ_JBHZPY010000003.1"/>
</dbReference>
<organism evidence="2 3">
    <name type="scientific">Flavobacterium zhoui</name>
    <dbReference type="NCBI Taxonomy" id="3230414"/>
    <lineage>
        <taxon>Bacteria</taxon>
        <taxon>Pseudomonadati</taxon>
        <taxon>Bacteroidota</taxon>
        <taxon>Flavobacteriia</taxon>
        <taxon>Flavobacteriales</taxon>
        <taxon>Flavobacteriaceae</taxon>
        <taxon>Flavobacterium</taxon>
    </lineage>
</organism>
<evidence type="ECO:0008006" key="4">
    <source>
        <dbReference type="Google" id="ProtNLM"/>
    </source>
</evidence>
<accession>A0ABW6I2M5</accession>
<comment type="caution">
    <text evidence="2">The sequence shown here is derived from an EMBL/GenBank/DDBJ whole genome shotgun (WGS) entry which is preliminary data.</text>
</comment>
<proteinExistence type="predicted"/>
<protein>
    <recommendedName>
        <fullName evidence="4">Phage protein</fullName>
    </recommendedName>
</protein>
<keyword evidence="1" id="KW-0812">Transmembrane</keyword>
<gene>
    <name evidence="2" type="ORF">ACFX5F_04790</name>
</gene>
<keyword evidence="1" id="KW-1133">Transmembrane helix</keyword>
<evidence type="ECO:0000313" key="2">
    <source>
        <dbReference type="EMBL" id="MFE3870532.1"/>
    </source>
</evidence>
<keyword evidence="1" id="KW-0472">Membrane</keyword>
<reference evidence="2 3" key="1">
    <citation type="submission" date="2024-06" db="EMBL/GenBank/DDBJ databases">
        <title>Flavobacterium spp. isolated from glacier.</title>
        <authorList>
            <person name="Han D."/>
        </authorList>
    </citation>
    <scope>NUCLEOTIDE SEQUENCE [LARGE SCALE GENOMIC DNA]</scope>
    <source>
        <strain evidence="2 3">ZS1P70</strain>
    </source>
</reference>
<evidence type="ECO:0000313" key="3">
    <source>
        <dbReference type="Proteomes" id="UP001600107"/>
    </source>
</evidence>
<dbReference type="Proteomes" id="UP001600107">
    <property type="component" value="Unassembled WGS sequence"/>
</dbReference>
<feature type="transmembrane region" description="Helical" evidence="1">
    <location>
        <begin position="12"/>
        <end position="32"/>
    </location>
</feature>
<keyword evidence="3" id="KW-1185">Reference proteome</keyword>
<name>A0ABW6I2M5_9FLAO</name>
<sequence length="92" mass="10484">MAKKKNFFEKPWTQITGVIIIIITILGGGYAAGAYQEKIQCNLDKNILVIEYQSKLRDELNKQKECETNRNNNNNAALTEIINIIRNDGTKK</sequence>